<gene>
    <name evidence="1" type="ordered locus">GDI2427</name>
</gene>
<keyword evidence="2" id="KW-1185">Reference proteome</keyword>
<organism evidence="1 2">
    <name type="scientific">Gluconacetobacter diazotrophicus (strain ATCC 49037 / DSM 5601 / CCUG 37298 / CIP 103539 / LMG 7603 / PAl5)</name>
    <dbReference type="NCBI Taxonomy" id="272568"/>
    <lineage>
        <taxon>Bacteria</taxon>
        <taxon>Pseudomonadati</taxon>
        <taxon>Pseudomonadota</taxon>
        <taxon>Alphaproteobacteria</taxon>
        <taxon>Acetobacterales</taxon>
        <taxon>Acetobacteraceae</taxon>
        <taxon>Gluconacetobacter</taxon>
    </lineage>
</organism>
<evidence type="ECO:0000313" key="2">
    <source>
        <dbReference type="Proteomes" id="UP000001176"/>
    </source>
</evidence>
<sequence>MNSFVSSGKKNHHGSYIIRTTKSRDKTPYVDEADIDQLRVGARAWFRAPGSDVPATDARVASISAASIRELDSPEAASVYGGHVQARKDEAGRLIPDSAIYRVILVPDQETPGHGAGGAALRQPGVAIIQCRPVSLLARVYRKTVSLLMGEAGF</sequence>
<evidence type="ECO:0000313" key="1">
    <source>
        <dbReference type="EMBL" id="CAP56370.1"/>
    </source>
</evidence>
<dbReference type="AlphaFoldDB" id="A9HMZ2"/>
<proteinExistence type="predicted"/>
<name>A9HMZ2_GLUDA</name>
<dbReference type="KEGG" id="gdi:GDI2427"/>
<accession>A9HMZ2</accession>
<dbReference type="Proteomes" id="UP000001176">
    <property type="component" value="Chromosome"/>
</dbReference>
<dbReference type="RefSeq" id="WP_012226420.1">
    <property type="nucleotide sequence ID" value="NC_011365.1"/>
</dbReference>
<dbReference type="EMBL" id="AM889285">
    <property type="protein sequence ID" value="CAP56370.1"/>
    <property type="molecule type" value="Genomic_DNA"/>
</dbReference>
<reference evidence="1 2" key="1">
    <citation type="journal article" date="2009" name="BMC Genomics">
        <title>Complete genome sequence of the sugarcane nitrogen-fixing endophyte Gluconacetobacter diazotrophicus Pal5.</title>
        <authorList>
            <person name="Bertalan M."/>
            <person name="Albano R."/>
            <person name="Padua V."/>
            <person name="Rouws L."/>
            <person name="Rojas C."/>
            <person name="Hemerly A."/>
            <person name="Teixeira K."/>
            <person name="Schwab S."/>
            <person name="Araujo J."/>
            <person name="Oliveira A."/>
            <person name="Franca L."/>
            <person name="Magalhaes V."/>
            <person name="Alqueres S."/>
            <person name="Cardoso A."/>
            <person name="Almeida W."/>
            <person name="Loureiro M.M."/>
            <person name="Nogueira E."/>
            <person name="Cidade D."/>
            <person name="Oliveira D."/>
            <person name="Simao T."/>
            <person name="Macedo J."/>
            <person name="Valadao A."/>
            <person name="Dreschsel M."/>
            <person name="Freitas F."/>
            <person name="Vidal M."/>
            <person name="Guedes H."/>
            <person name="Rodrigues E."/>
            <person name="Meneses C."/>
            <person name="Brioso P."/>
            <person name="Pozzer L."/>
            <person name="Figueiredo D."/>
            <person name="Montano H."/>
            <person name="Junior J."/>
            <person name="Filho G."/>
            <person name="Flores V."/>
            <person name="Ferreira B."/>
            <person name="Branco A."/>
            <person name="Gonzalez P."/>
            <person name="Guillobel H."/>
            <person name="Lemos M."/>
            <person name="Seibel L."/>
            <person name="Macedo J."/>
            <person name="Alves-Ferreira M."/>
            <person name="Sachetto-Martins G."/>
            <person name="Coelho A."/>
            <person name="Santos E."/>
            <person name="Amaral G."/>
            <person name="Neves A."/>
            <person name="Pacheco A.B."/>
            <person name="Carvalho D."/>
            <person name="Lery L."/>
            <person name="Bisch P."/>
            <person name="Rossle S.C."/>
            <person name="Urmenyi T."/>
            <person name="Kruger W.V."/>
            <person name="Martins O."/>
            <person name="Baldani J.I."/>
            <person name="Ferreira P.C."/>
        </authorList>
    </citation>
    <scope>NUCLEOTIDE SEQUENCE [LARGE SCALE GENOMIC DNA]</scope>
    <source>
        <strain evidence="2">ATCC 49037 / DSM 5601 / CCUG 37298 / CIP 103539 / LMG 7603 / PAl5</strain>
    </source>
</reference>
<protein>
    <submittedName>
        <fullName evidence="1">Uncharacterized protein</fullName>
    </submittedName>
</protein>